<dbReference type="InterPro" id="IPR050059">
    <property type="entry name" value="ATP_synthase_B_chain"/>
</dbReference>
<evidence type="ECO:0000256" key="6">
    <source>
        <dbReference type="ARBA" id="ARBA00022989"/>
    </source>
</evidence>
<comment type="caution">
    <text evidence="15">The sequence shown here is derived from an EMBL/GenBank/DDBJ whole genome shotgun (WGS) entry which is preliminary data.</text>
</comment>
<protein>
    <recommendedName>
        <fullName evidence="12">ATP synthase subunit b</fullName>
    </recommendedName>
    <alternativeName>
        <fullName evidence="12">ATP synthase F(0) sector subunit b</fullName>
    </alternativeName>
    <alternativeName>
        <fullName evidence="12">ATPase subunit I</fullName>
    </alternativeName>
    <alternativeName>
        <fullName evidence="12">F-type ATPase subunit b</fullName>
        <shortName evidence="12">F-ATPase subunit b</shortName>
    </alternativeName>
</protein>
<dbReference type="GO" id="GO:0046961">
    <property type="term" value="F:proton-transporting ATPase activity, rotational mechanism"/>
    <property type="evidence" value="ECO:0007669"/>
    <property type="project" value="TreeGrafter"/>
</dbReference>
<organism evidence="15 16">
    <name type="scientific">Megasphaera micronuciformis F0359</name>
    <dbReference type="NCBI Taxonomy" id="706434"/>
    <lineage>
        <taxon>Bacteria</taxon>
        <taxon>Bacillati</taxon>
        <taxon>Bacillota</taxon>
        <taxon>Negativicutes</taxon>
        <taxon>Veillonellales</taxon>
        <taxon>Veillonellaceae</taxon>
        <taxon>Megasphaera</taxon>
    </lineage>
</organism>
<accession>E2ZDI9</accession>
<dbReference type="STRING" id="706434.HMPREF9429_01492"/>
<keyword evidence="9 12" id="KW-0066">ATP synthesis</keyword>
<dbReference type="GO" id="GO:0005886">
    <property type="term" value="C:plasma membrane"/>
    <property type="evidence" value="ECO:0007669"/>
    <property type="project" value="UniProtKB-SubCell"/>
</dbReference>
<comment type="subcellular location">
    <subcellularLocation>
        <location evidence="12">Cell membrane</location>
        <topology evidence="12">Single-pass membrane protein</topology>
    </subcellularLocation>
    <subcellularLocation>
        <location evidence="11">Endomembrane system</location>
        <topology evidence="11">Single-pass membrane protein</topology>
    </subcellularLocation>
</comment>
<evidence type="ECO:0000256" key="12">
    <source>
        <dbReference type="HAMAP-Rule" id="MF_01398"/>
    </source>
</evidence>
<evidence type="ECO:0000313" key="15">
    <source>
        <dbReference type="EMBL" id="EFQ03551.1"/>
    </source>
</evidence>
<evidence type="ECO:0000256" key="5">
    <source>
        <dbReference type="ARBA" id="ARBA00022781"/>
    </source>
</evidence>
<dbReference type="HAMAP" id="MF_01398">
    <property type="entry name" value="ATP_synth_b_bprime"/>
    <property type="match status" value="1"/>
</dbReference>
<proteinExistence type="inferred from homology"/>
<keyword evidence="14" id="KW-0175">Coiled coil</keyword>
<comment type="subunit">
    <text evidence="12">F-type ATPases have 2 components, F(1) - the catalytic core - and F(0) - the membrane proton channel. F(1) has five subunits: alpha(3), beta(3), gamma(1), delta(1), epsilon(1). F(0) has three main subunits: a(1), b(2) and c(10-14). The alpha and beta chains form an alternating ring which encloses part of the gamma chain. F(1) is attached to F(0) by a central stalk formed by the gamma and epsilon chains, while a peripheral stalk is formed by the delta and b chains.</text>
</comment>
<dbReference type="PANTHER" id="PTHR33445:SF2">
    <property type="entry name" value="ATP SYNTHASE SUBUNIT B', CHLOROPLASTIC"/>
    <property type="match status" value="1"/>
</dbReference>
<comment type="function">
    <text evidence="10 12">F(1)F(0) ATP synthase produces ATP from ADP in the presence of a proton or sodium gradient. F-type ATPases consist of two structural domains, F(1) containing the extramembraneous catalytic core and F(0) containing the membrane proton channel, linked together by a central stalk and a peripheral stalk. During catalysis, ATP synthesis in the catalytic domain of F(1) is coupled via a rotary mechanism of the central stalk subunits to proton translocation.</text>
</comment>
<dbReference type="GO" id="GO:0045259">
    <property type="term" value="C:proton-transporting ATP synthase complex"/>
    <property type="evidence" value="ECO:0007669"/>
    <property type="project" value="UniProtKB-KW"/>
</dbReference>
<reference evidence="15 16" key="1">
    <citation type="submission" date="2010-08" db="EMBL/GenBank/DDBJ databases">
        <authorList>
            <person name="Weinstock G."/>
            <person name="Sodergren E."/>
            <person name="Clifton S."/>
            <person name="Fulton L."/>
            <person name="Fulton B."/>
            <person name="Courtney L."/>
            <person name="Fronick C."/>
            <person name="Harrison M."/>
            <person name="Strong C."/>
            <person name="Farmer C."/>
            <person name="Delahaunty K."/>
            <person name="Markovic C."/>
            <person name="Hall O."/>
            <person name="Minx P."/>
            <person name="Tomlinson C."/>
            <person name="Mitreva M."/>
            <person name="Hou S."/>
            <person name="Chen J."/>
            <person name="Wollam A."/>
            <person name="Pepin K.H."/>
            <person name="Johnson M."/>
            <person name="Bhonagiri V."/>
            <person name="Zhang X."/>
            <person name="Suruliraj S."/>
            <person name="Warren W."/>
            <person name="Chinwalla A."/>
            <person name="Mardis E.R."/>
            <person name="Wilson R.K."/>
        </authorList>
    </citation>
    <scope>NUCLEOTIDE SEQUENCE [LARGE SCALE GENOMIC DNA]</scope>
    <source>
        <strain evidence="15 16">F0359</strain>
    </source>
</reference>
<keyword evidence="2 12" id="KW-0813">Transport</keyword>
<comment type="similarity">
    <text evidence="1 12 13">Belongs to the ATPase B chain family.</text>
</comment>
<dbReference type="AlphaFoldDB" id="E2ZDI9"/>
<dbReference type="PANTHER" id="PTHR33445">
    <property type="entry name" value="ATP SYNTHASE SUBUNIT B', CHLOROPLASTIC"/>
    <property type="match status" value="1"/>
</dbReference>
<keyword evidence="6 12" id="KW-1133">Transmembrane helix</keyword>
<evidence type="ECO:0000313" key="16">
    <source>
        <dbReference type="Proteomes" id="UP000003195"/>
    </source>
</evidence>
<keyword evidence="15" id="KW-0378">Hydrolase</keyword>
<dbReference type="Pfam" id="PF00430">
    <property type="entry name" value="ATP-synt_B"/>
    <property type="match status" value="1"/>
</dbReference>
<dbReference type="EMBL" id="AECS01000039">
    <property type="protein sequence ID" value="EFQ03551.1"/>
    <property type="molecule type" value="Genomic_DNA"/>
</dbReference>
<keyword evidence="5 12" id="KW-0375">Hydrogen ion transport</keyword>
<keyword evidence="7 12" id="KW-0406">Ion transport</keyword>
<dbReference type="GO" id="GO:0012505">
    <property type="term" value="C:endomembrane system"/>
    <property type="evidence" value="ECO:0007669"/>
    <property type="project" value="UniProtKB-SubCell"/>
</dbReference>
<dbReference type="GO" id="GO:0016787">
    <property type="term" value="F:hydrolase activity"/>
    <property type="evidence" value="ECO:0007669"/>
    <property type="project" value="UniProtKB-KW"/>
</dbReference>
<dbReference type="HOGENOM" id="CLU_079215_4_4_9"/>
<evidence type="ECO:0000256" key="14">
    <source>
        <dbReference type="SAM" id="Coils"/>
    </source>
</evidence>
<dbReference type="Proteomes" id="UP000003195">
    <property type="component" value="Unassembled WGS sequence"/>
</dbReference>
<keyword evidence="16" id="KW-1185">Reference proteome</keyword>
<evidence type="ECO:0000256" key="3">
    <source>
        <dbReference type="ARBA" id="ARBA00022547"/>
    </source>
</evidence>
<feature type="coiled-coil region" evidence="14">
    <location>
        <begin position="31"/>
        <end position="79"/>
    </location>
</feature>
<gene>
    <name evidence="12 15" type="primary">atpF</name>
    <name evidence="15" type="ORF">HMPREF9429_01492</name>
</gene>
<evidence type="ECO:0000256" key="8">
    <source>
        <dbReference type="ARBA" id="ARBA00023136"/>
    </source>
</evidence>
<name>E2ZDI9_9FIRM</name>
<evidence type="ECO:0000256" key="10">
    <source>
        <dbReference type="ARBA" id="ARBA00025198"/>
    </source>
</evidence>
<feature type="transmembrane region" description="Helical" evidence="12">
    <location>
        <begin position="6"/>
        <end position="27"/>
    </location>
</feature>
<keyword evidence="4 12" id="KW-0812">Transmembrane</keyword>
<evidence type="ECO:0000256" key="7">
    <source>
        <dbReference type="ARBA" id="ARBA00023065"/>
    </source>
</evidence>
<dbReference type="CDD" id="cd06503">
    <property type="entry name" value="ATP-synt_Fo_b"/>
    <property type="match status" value="1"/>
</dbReference>
<keyword evidence="3 12" id="KW-0138">CF(0)</keyword>
<dbReference type="InterPro" id="IPR005864">
    <property type="entry name" value="ATP_synth_F0_bsu_bac"/>
</dbReference>
<dbReference type="Gene3D" id="6.10.250.1580">
    <property type="match status" value="1"/>
</dbReference>
<keyword evidence="8 12" id="KW-0472">Membrane</keyword>
<evidence type="ECO:0000256" key="1">
    <source>
        <dbReference type="ARBA" id="ARBA00005513"/>
    </source>
</evidence>
<evidence type="ECO:0000256" key="4">
    <source>
        <dbReference type="ARBA" id="ARBA00022692"/>
    </source>
</evidence>
<evidence type="ECO:0000256" key="11">
    <source>
        <dbReference type="ARBA" id="ARBA00037847"/>
    </source>
</evidence>
<evidence type="ECO:0000256" key="9">
    <source>
        <dbReference type="ARBA" id="ARBA00023310"/>
    </source>
</evidence>
<comment type="function">
    <text evidence="12">Component of the F(0) channel, it forms part of the peripheral stalk, linking F(1) to F(0).</text>
</comment>
<dbReference type="GO" id="GO:0046933">
    <property type="term" value="F:proton-transporting ATP synthase activity, rotational mechanism"/>
    <property type="evidence" value="ECO:0007669"/>
    <property type="project" value="UniProtKB-UniRule"/>
</dbReference>
<dbReference type="InterPro" id="IPR002146">
    <property type="entry name" value="ATP_synth_b/b'su_bac/chlpt"/>
</dbReference>
<sequence length="164" mass="18686">MISINGTLLFQFLNFFVLVAILAKFAYKPMLKVLEERRNKISSDLNDAEQSRLAAEKLKADYEQQLQTAQEKAQAIIDKAVKQAEAEGQAQLDAIRTQIAREKELAHAEIVSEREAALREMRQEVVSLSMAVAEKLLEKNMDTDMNSKLIKECMDRMDAKRIAR</sequence>
<evidence type="ECO:0000256" key="13">
    <source>
        <dbReference type="RuleBase" id="RU003848"/>
    </source>
</evidence>
<evidence type="ECO:0000256" key="2">
    <source>
        <dbReference type="ARBA" id="ARBA00022448"/>
    </source>
</evidence>
<dbReference type="eggNOG" id="COG0711">
    <property type="taxonomic scope" value="Bacteria"/>
</dbReference>
<keyword evidence="12" id="KW-1003">Cell membrane</keyword>
<dbReference type="RefSeq" id="WP_006942726.1">
    <property type="nucleotide sequence ID" value="NZ_GL538208.1"/>
</dbReference>
<dbReference type="NCBIfam" id="TIGR01144">
    <property type="entry name" value="ATP_synt_b"/>
    <property type="match status" value="1"/>
</dbReference>
<dbReference type="OrthoDB" id="5518984at2"/>